<evidence type="ECO:0000313" key="6">
    <source>
        <dbReference type="EMBL" id="ABE38111.1"/>
    </source>
</evidence>
<feature type="transmembrane region" description="Helical" evidence="5">
    <location>
        <begin position="318"/>
        <end position="336"/>
    </location>
</feature>
<feature type="transmembrane region" description="Helical" evidence="5">
    <location>
        <begin position="292"/>
        <end position="312"/>
    </location>
</feature>
<organism evidence="6 7">
    <name type="scientific">Rhodopseudomonas palustris (strain BisB5)</name>
    <dbReference type="NCBI Taxonomy" id="316057"/>
    <lineage>
        <taxon>Bacteria</taxon>
        <taxon>Pseudomonadati</taxon>
        <taxon>Pseudomonadota</taxon>
        <taxon>Alphaproteobacteria</taxon>
        <taxon>Hyphomicrobiales</taxon>
        <taxon>Nitrobacteraceae</taxon>
        <taxon>Rhodopseudomonas</taxon>
    </lineage>
</organism>
<evidence type="ECO:0000256" key="3">
    <source>
        <dbReference type="ARBA" id="ARBA00022989"/>
    </source>
</evidence>
<dbReference type="InterPro" id="IPR002781">
    <property type="entry name" value="TM_pro_TauE-like"/>
</dbReference>
<dbReference type="PANTHER" id="PTHR43701:SF2">
    <property type="entry name" value="MEMBRANE TRANSPORTER PROTEIN YJNA-RELATED"/>
    <property type="match status" value="1"/>
</dbReference>
<dbReference type="EMBL" id="CP000283">
    <property type="protein sequence ID" value="ABE38111.1"/>
    <property type="molecule type" value="Genomic_DNA"/>
</dbReference>
<dbReference type="Pfam" id="PF01925">
    <property type="entry name" value="TauE"/>
    <property type="match status" value="1"/>
</dbReference>
<dbReference type="PANTHER" id="PTHR43701">
    <property type="entry name" value="MEMBRANE TRANSPORTER PROTEIN MJ0441-RELATED"/>
    <property type="match status" value="1"/>
</dbReference>
<comment type="subcellular location">
    <subcellularLocation>
        <location evidence="5">Cell membrane</location>
        <topology evidence="5">Multi-pass membrane protein</topology>
    </subcellularLocation>
    <subcellularLocation>
        <location evidence="1">Membrane</location>
        <topology evidence="1">Multi-pass membrane protein</topology>
    </subcellularLocation>
</comment>
<keyword evidence="3 5" id="KW-1133">Transmembrane helix</keyword>
<gene>
    <name evidence="6" type="ordered locus">RPD_0873</name>
</gene>
<feature type="transmembrane region" description="Helical" evidence="5">
    <location>
        <begin position="126"/>
        <end position="146"/>
    </location>
</feature>
<feature type="transmembrane region" description="Helical" evidence="5">
    <location>
        <begin position="158"/>
        <end position="178"/>
    </location>
</feature>
<feature type="transmembrane region" description="Helical" evidence="5">
    <location>
        <begin position="258"/>
        <end position="280"/>
    </location>
</feature>
<dbReference type="AlphaFoldDB" id="Q13CS8"/>
<keyword evidence="2 5" id="KW-0812">Transmembrane</keyword>
<dbReference type="KEGG" id="rpd:RPD_0873"/>
<keyword evidence="4 5" id="KW-0472">Membrane</keyword>
<evidence type="ECO:0000256" key="5">
    <source>
        <dbReference type="RuleBase" id="RU363041"/>
    </source>
</evidence>
<name>Q13CS8_RHOPS</name>
<dbReference type="Proteomes" id="UP000001818">
    <property type="component" value="Chromosome"/>
</dbReference>
<reference evidence="6 7" key="1">
    <citation type="submission" date="2006-03" db="EMBL/GenBank/DDBJ databases">
        <title>Complete sequence of Rhodopseudomonas palustris BisB5.</title>
        <authorList>
            <consortium name="US DOE Joint Genome Institute"/>
            <person name="Copeland A."/>
            <person name="Lucas S."/>
            <person name="Lapidus A."/>
            <person name="Barry K."/>
            <person name="Detter J.C."/>
            <person name="Glavina del Rio T."/>
            <person name="Hammon N."/>
            <person name="Israni S."/>
            <person name="Dalin E."/>
            <person name="Tice H."/>
            <person name="Pitluck S."/>
            <person name="Chain P."/>
            <person name="Malfatti S."/>
            <person name="Shin M."/>
            <person name="Vergez L."/>
            <person name="Schmutz J."/>
            <person name="Larimer F."/>
            <person name="Land M."/>
            <person name="Hauser L."/>
            <person name="Pelletier D.A."/>
            <person name="Kyrpides N."/>
            <person name="Lykidis A."/>
            <person name="Oda Y."/>
            <person name="Harwood C.S."/>
            <person name="Richardson P."/>
        </authorList>
    </citation>
    <scope>NUCLEOTIDE SEQUENCE [LARGE SCALE GENOMIC DNA]</scope>
    <source>
        <strain evidence="6 7">BisB5</strain>
    </source>
</reference>
<evidence type="ECO:0000256" key="4">
    <source>
        <dbReference type="ARBA" id="ARBA00023136"/>
    </source>
</evidence>
<proteinExistence type="inferred from homology"/>
<evidence type="ECO:0000313" key="7">
    <source>
        <dbReference type="Proteomes" id="UP000001818"/>
    </source>
</evidence>
<feature type="transmembrane region" description="Helical" evidence="5">
    <location>
        <begin position="86"/>
        <end position="106"/>
    </location>
</feature>
<accession>Q13CS8</accession>
<dbReference type="STRING" id="316057.RPD_0873"/>
<protein>
    <recommendedName>
        <fullName evidence="5">Probable membrane transporter protein</fullName>
    </recommendedName>
</protein>
<dbReference type="eggNOG" id="COG0730">
    <property type="taxonomic scope" value="Bacteria"/>
</dbReference>
<dbReference type="GO" id="GO:0005886">
    <property type="term" value="C:plasma membrane"/>
    <property type="evidence" value="ECO:0007669"/>
    <property type="project" value="UniProtKB-SubCell"/>
</dbReference>
<sequence>MLAVSFGWLGRNREGRWLNSAHGLCQSSCWPGLGRSLRFRTARPAGTRPAGSIVKPAATTDRGYPNSHESAVMSEVFDSPPRSKPVAFGAGALIGALGGLIGLGGAEFRLPLLISLFRFRGLDAVILNKAVSLVVVATALPFRASAVPLADVAGEWPIILNLLAGSLAGAWIGAGWATRLQSQTLYRIIAVLLVAIAGVLLFAHDVVAGAPLFSGAALLLAGVIAGFVIGVIASLLGVAGGEFLIPTLVLLFGADIKLAGSLSLAVSLPTMLVGFARYSLDDSFSVIGLNKAFLLVMAAGSIVGTLIGGLLLGQVPNAVLLPALAAILLISAAKVWRHA</sequence>
<feature type="transmembrane region" description="Helical" evidence="5">
    <location>
        <begin position="215"/>
        <end position="238"/>
    </location>
</feature>
<dbReference type="InterPro" id="IPR051598">
    <property type="entry name" value="TSUP/Inactive_protease-like"/>
</dbReference>
<dbReference type="HOGENOM" id="CLU_070574_0_0_5"/>
<comment type="similarity">
    <text evidence="5">Belongs to the 4-toluene sulfonate uptake permease (TSUP) (TC 2.A.102) family.</text>
</comment>
<feature type="transmembrane region" description="Helical" evidence="5">
    <location>
        <begin position="184"/>
        <end position="203"/>
    </location>
</feature>
<keyword evidence="5" id="KW-1003">Cell membrane</keyword>
<evidence type="ECO:0000256" key="1">
    <source>
        <dbReference type="ARBA" id="ARBA00004141"/>
    </source>
</evidence>
<evidence type="ECO:0000256" key="2">
    <source>
        <dbReference type="ARBA" id="ARBA00022692"/>
    </source>
</evidence>